<gene>
    <name evidence="2" type="ORF">M9Y10_030223</name>
</gene>
<dbReference type="Proteomes" id="UP001470230">
    <property type="component" value="Unassembled WGS sequence"/>
</dbReference>
<feature type="compositionally biased region" description="Low complexity" evidence="1">
    <location>
        <begin position="19"/>
        <end position="40"/>
    </location>
</feature>
<accession>A0ABR2KPJ4</accession>
<evidence type="ECO:0000313" key="2">
    <source>
        <dbReference type="EMBL" id="KAK8892969.1"/>
    </source>
</evidence>
<name>A0ABR2KPJ4_9EUKA</name>
<feature type="compositionally biased region" description="Polar residues" evidence="1">
    <location>
        <begin position="1"/>
        <end position="18"/>
    </location>
</feature>
<proteinExistence type="predicted"/>
<organism evidence="2 3">
    <name type="scientific">Tritrichomonas musculus</name>
    <dbReference type="NCBI Taxonomy" id="1915356"/>
    <lineage>
        <taxon>Eukaryota</taxon>
        <taxon>Metamonada</taxon>
        <taxon>Parabasalia</taxon>
        <taxon>Tritrichomonadida</taxon>
        <taxon>Tritrichomonadidae</taxon>
        <taxon>Tritrichomonas</taxon>
    </lineage>
</organism>
<dbReference type="EMBL" id="JAPFFF010000004">
    <property type="protein sequence ID" value="KAK8892969.1"/>
    <property type="molecule type" value="Genomic_DNA"/>
</dbReference>
<feature type="region of interest" description="Disordered" evidence="1">
    <location>
        <begin position="1"/>
        <end position="65"/>
    </location>
</feature>
<evidence type="ECO:0000313" key="3">
    <source>
        <dbReference type="Proteomes" id="UP001470230"/>
    </source>
</evidence>
<feature type="compositionally biased region" description="Polar residues" evidence="1">
    <location>
        <begin position="41"/>
        <end position="64"/>
    </location>
</feature>
<keyword evidence="3" id="KW-1185">Reference proteome</keyword>
<comment type="caution">
    <text evidence="2">The sequence shown here is derived from an EMBL/GenBank/DDBJ whole genome shotgun (WGS) entry which is preliminary data.</text>
</comment>
<sequence>MNCNQAEQAASTQQAPSWQANAQQASTQQVNTQQANTQQAPSWQPNTQPASTQQAPSWQASAEQRNFVMHDFGQHNFLNENMAQLGNKCDIKTMDIRQLLQTLLNATQKKTLVATTMKKIF</sequence>
<reference evidence="2 3" key="1">
    <citation type="submission" date="2024-04" db="EMBL/GenBank/DDBJ databases">
        <title>Tritrichomonas musculus Genome.</title>
        <authorList>
            <person name="Alves-Ferreira E."/>
            <person name="Grigg M."/>
            <person name="Lorenzi H."/>
            <person name="Galac M."/>
        </authorList>
    </citation>
    <scope>NUCLEOTIDE SEQUENCE [LARGE SCALE GENOMIC DNA]</scope>
    <source>
        <strain evidence="2 3">EAF2021</strain>
    </source>
</reference>
<protein>
    <submittedName>
        <fullName evidence="2">Uncharacterized protein</fullName>
    </submittedName>
</protein>
<evidence type="ECO:0000256" key="1">
    <source>
        <dbReference type="SAM" id="MobiDB-lite"/>
    </source>
</evidence>